<accession>A0A974CXY2</accession>
<protein>
    <recommendedName>
        <fullName evidence="1">Helix-turn-helix domain-containing protein</fullName>
    </recommendedName>
</protein>
<dbReference type="Pfam" id="PF26215">
    <property type="entry name" value="HTH_animal"/>
    <property type="match status" value="1"/>
</dbReference>
<organism evidence="2 3">
    <name type="scientific">Xenopus laevis</name>
    <name type="common">African clawed frog</name>
    <dbReference type="NCBI Taxonomy" id="8355"/>
    <lineage>
        <taxon>Eukaryota</taxon>
        <taxon>Metazoa</taxon>
        <taxon>Chordata</taxon>
        <taxon>Craniata</taxon>
        <taxon>Vertebrata</taxon>
        <taxon>Euteleostomi</taxon>
        <taxon>Amphibia</taxon>
        <taxon>Batrachia</taxon>
        <taxon>Anura</taxon>
        <taxon>Pipoidea</taxon>
        <taxon>Pipidae</taxon>
        <taxon>Xenopodinae</taxon>
        <taxon>Xenopus</taxon>
        <taxon>Xenopus</taxon>
    </lineage>
</organism>
<gene>
    <name evidence="2" type="ORF">XELAEV_18027544mg</name>
</gene>
<feature type="domain" description="Helix-turn-helix" evidence="1">
    <location>
        <begin position="48"/>
        <end position="101"/>
    </location>
</feature>
<reference evidence="3" key="1">
    <citation type="journal article" date="2016" name="Nature">
        <title>Genome evolution in the allotetraploid frog Xenopus laevis.</title>
        <authorList>
            <person name="Session A.M."/>
            <person name="Uno Y."/>
            <person name="Kwon T."/>
            <person name="Chapman J.A."/>
            <person name="Toyoda A."/>
            <person name="Takahashi S."/>
            <person name="Fukui A."/>
            <person name="Hikosaka A."/>
            <person name="Suzuki A."/>
            <person name="Kondo M."/>
            <person name="van Heeringen S.J."/>
            <person name="Quigley I."/>
            <person name="Heinz S."/>
            <person name="Ogino H."/>
            <person name="Ochi H."/>
            <person name="Hellsten U."/>
            <person name="Lyons J.B."/>
            <person name="Simakov O."/>
            <person name="Putnam N."/>
            <person name="Stites J."/>
            <person name="Kuroki Y."/>
            <person name="Tanaka T."/>
            <person name="Michiue T."/>
            <person name="Watanabe M."/>
            <person name="Bogdanovic O."/>
            <person name="Lister R."/>
            <person name="Georgiou G."/>
            <person name="Paranjpe S.S."/>
            <person name="van Kruijsbergen I."/>
            <person name="Shu S."/>
            <person name="Carlson J."/>
            <person name="Kinoshita T."/>
            <person name="Ohta Y."/>
            <person name="Mawaribuchi S."/>
            <person name="Jenkins J."/>
            <person name="Grimwood J."/>
            <person name="Schmutz J."/>
            <person name="Mitros T."/>
            <person name="Mozaffari S.V."/>
            <person name="Suzuki Y."/>
            <person name="Haramoto Y."/>
            <person name="Yamamoto T.S."/>
            <person name="Takagi C."/>
            <person name="Heald R."/>
            <person name="Miller K."/>
            <person name="Haudenschild C."/>
            <person name="Kitzman J."/>
            <person name="Nakayama T."/>
            <person name="Izutsu Y."/>
            <person name="Robert J."/>
            <person name="Fortriede J."/>
            <person name="Burns K."/>
            <person name="Lotay V."/>
            <person name="Karimi K."/>
            <person name="Yasuoka Y."/>
            <person name="Dichmann D.S."/>
            <person name="Flajnik M.F."/>
            <person name="Houston D.W."/>
            <person name="Shendure J."/>
            <person name="DuPasquier L."/>
            <person name="Vize P.D."/>
            <person name="Zorn A.M."/>
            <person name="Ito M."/>
            <person name="Marcotte E.M."/>
            <person name="Wallingford J.B."/>
            <person name="Ito Y."/>
            <person name="Asashima M."/>
            <person name="Ueno N."/>
            <person name="Matsuda Y."/>
            <person name="Veenstra G.J."/>
            <person name="Fujiyama A."/>
            <person name="Harland R.M."/>
            <person name="Taira M."/>
            <person name="Rokhsar D.S."/>
        </authorList>
    </citation>
    <scope>NUCLEOTIDE SEQUENCE [LARGE SCALE GENOMIC DNA]</scope>
    <source>
        <strain evidence="3">J</strain>
    </source>
</reference>
<name>A0A974CXY2_XENLA</name>
<dbReference type="PANTHER" id="PTHR21301:SF12">
    <property type="match status" value="1"/>
</dbReference>
<proteinExistence type="predicted"/>
<sequence>MGEANASHKTIKFTFTPTELNFLDVKISLGKGKIHTDLNRKSIDKKNLLHDSSFQNPKVKSAIPMGQFMRAKRISSRPQSYTEVIITLTDCFLEKGYRSELNKAIKEVEILPLRPAIWSSIQTATPILLKGLLCPSDTRLKSNKFKGKPKHGTYPCFGCNCCSSIIKGPRINHPTKGNVINIKCHATCNSIYVVYLLKCPCGMGYVGQTKREVKKRIQEHRGWCVLEEIGIDRRGGDRHKRLLQDERKWIKWLNTLVPEGLKDFWSLFYKLQ</sequence>
<dbReference type="AlphaFoldDB" id="A0A974CXY2"/>
<dbReference type="PANTHER" id="PTHR21301">
    <property type="entry name" value="REVERSE TRANSCRIPTASE"/>
    <property type="match status" value="1"/>
</dbReference>
<dbReference type="InterPro" id="IPR058912">
    <property type="entry name" value="HTH_animal"/>
</dbReference>
<evidence type="ECO:0000313" key="3">
    <source>
        <dbReference type="Proteomes" id="UP000694892"/>
    </source>
</evidence>
<evidence type="ECO:0000313" key="2">
    <source>
        <dbReference type="EMBL" id="OCT80730.1"/>
    </source>
</evidence>
<dbReference type="EMBL" id="CM004474">
    <property type="protein sequence ID" value="OCT80730.1"/>
    <property type="molecule type" value="Genomic_DNA"/>
</dbReference>
<dbReference type="Proteomes" id="UP000694892">
    <property type="component" value="Chromosome 5L"/>
</dbReference>
<evidence type="ECO:0000259" key="1">
    <source>
        <dbReference type="Pfam" id="PF26215"/>
    </source>
</evidence>